<dbReference type="PANTHER" id="PTHR11895:SF171">
    <property type="entry name" value="AMIDASE DOMAIN-CONTAINING PROTEIN"/>
    <property type="match status" value="1"/>
</dbReference>
<dbReference type="PANTHER" id="PTHR11895">
    <property type="entry name" value="TRANSAMIDASE"/>
    <property type="match status" value="1"/>
</dbReference>
<dbReference type="InterPro" id="IPR000120">
    <property type="entry name" value="Amidase"/>
</dbReference>
<dbReference type="InterPro" id="IPR023631">
    <property type="entry name" value="Amidase_dom"/>
</dbReference>
<organism evidence="2 3">
    <name type="scientific">Neohortaea acidophila</name>
    <dbReference type="NCBI Taxonomy" id="245834"/>
    <lineage>
        <taxon>Eukaryota</taxon>
        <taxon>Fungi</taxon>
        <taxon>Dikarya</taxon>
        <taxon>Ascomycota</taxon>
        <taxon>Pezizomycotina</taxon>
        <taxon>Dothideomycetes</taxon>
        <taxon>Dothideomycetidae</taxon>
        <taxon>Mycosphaerellales</taxon>
        <taxon>Teratosphaeriaceae</taxon>
        <taxon>Neohortaea</taxon>
    </lineage>
</organism>
<dbReference type="OrthoDB" id="1879366at2759"/>
<evidence type="ECO:0000313" key="3">
    <source>
        <dbReference type="Proteomes" id="UP000799767"/>
    </source>
</evidence>
<evidence type="ECO:0000313" key="2">
    <source>
        <dbReference type="EMBL" id="KAF2485295.1"/>
    </source>
</evidence>
<evidence type="ECO:0000259" key="1">
    <source>
        <dbReference type="Pfam" id="PF01425"/>
    </source>
</evidence>
<dbReference type="Proteomes" id="UP000799767">
    <property type="component" value="Unassembled WGS sequence"/>
</dbReference>
<dbReference type="Pfam" id="PF01425">
    <property type="entry name" value="Amidase"/>
    <property type="match status" value="2"/>
</dbReference>
<dbReference type="AlphaFoldDB" id="A0A6A6PZ47"/>
<gene>
    <name evidence="2" type="ORF">BDY17DRAFT_293271</name>
</gene>
<dbReference type="GeneID" id="54473967"/>
<feature type="domain" description="Amidase" evidence="1">
    <location>
        <begin position="226"/>
        <end position="572"/>
    </location>
</feature>
<protein>
    <submittedName>
        <fullName evidence="2">Amidase</fullName>
    </submittedName>
</protein>
<dbReference type="EMBL" id="MU001633">
    <property type="protein sequence ID" value="KAF2485295.1"/>
    <property type="molecule type" value="Genomic_DNA"/>
</dbReference>
<feature type="domain" description="Amidase" evidence="1">
    <location>
        <begin position="98"/>
        <end position="205"/>
    </location>
</feature>
<dbReference type="SUPFAM" id="SSF75304">
    <property type="entry name" value="Amidase signature (AS) enzymes"/>
    <property type="match status" value="1"/>
</dbReference>
<dbReference type="GO" id="GO:0003824">
    <property type="term" value="F:catalytic activity"/>
    <property type="evidence" value="ECO:0007669"/>
    <property type="project" value="InterPro"/>
</dbReference>
<accession>A0A6A6PZ47</accession>
<reference evidence="2" key="1">
    <citation type="journal article" date="2020" name="Stud. Mycol.">
        <title>101 Dothideomycetes genomes: a test case for predicting lifestyles and emergence of pathogens.</title>
        <authorList>
            <person name="Haridas S."/>
            <person name="Albert R."/>
            <person name="Binder M."/>
            <person name="Bloem J."/>
            <person name="Labutti K."/>
            <person name="Salamov A."/>
            <person name="Andreopoulos B."/>
            <person name="Baker S."/>
            <person name="Barry K."/>
            <person name="Bills G."/>
            <person name="Bluhm B."/>
            <person name="Cannon C."/>
            <person name="Castanera R."/>
            <person name="Culley D."/>
            <person name="Daum C."/>
            <person name="Ezra D."/>
            <person name="Gonzalez J."/>
            <person name="Henrissat B."/>
            <person name="Kuo A."/>
            <person name="Liang C."/>
            <person name="Lipzen A."/>
            <person name="Lutzoni F."/>
            <person name="Magnuson J."/>
            <person name="Mondo S."/>
            <person name="Nolan M."/>
            <person name="Ohm R."/>
            <person name="Pangilinan J."/>
            <person name="Park H.-J."/>
            <person name="Ramirez L."/>
            <person name="Alfaro M."/>
            <person name="Sun H."/>
            <person name="Tritt A."/>
            <person name="Yoshinaga Y."/>
            <person name="Zwiers L.-H."/>
            <person name="Turgeon B."/>
            <person name="Goodwin S."/>
            <person name="Spatafora J."/>
            <person name="Crous P."/>
            <person name="Grigoriev I."/>
        </authorList>
    </citation>
    <scope>NUCLEOTIDE SEQUENCE</scope>
    <source>
        <strain evidence="2">CBS 113389</strain>
    </source>
</reference>
<keyword evidence="3" id="KW-1185">Reference proteome</keyword>
<name>A0A6A6PZ47_9PEZI</name>
<sequence length="587" mass="62679">MSVVSLASGDPTCTTEEVHALAQANNFAIEPGSENEAGFLLFANSFSAVCKTIDELPDYEDPRTEPVEVEGGERKYYRPDEKENPLNAWMFRTELRAKDAAARRGPLAGKTVAVKDNMCVGGLPISLGASAELFSSGQHPISPIDATVVRRVLEAGGTIKGTGVCENLSLFPVSYSSHAGAVHNAWLPGYATGGSSSGCGALISISDVEDARKAGHDSRQYPLGEGVDIALGGDQGGSIRLPAAYSGYYGLKATHGLIPYTGIGSLHPLIDHVGPMARTVEDTATFLGVLAGYDGMDPRMGPESPLRSQVPDYLGELESWAKEKKGLGEWTSSAAARGLRIGVVQESFEIAPLEPSVAKATQNAIDRFKSLGADVREVSIPSHKYGGALWSVTTRPLIPHFLAAKPPDLLAHTMPHIDIVAPGQPFFDALANKNPAPLNVIMNATYMEQKYGNGLSRKAYMHVFQLRAAYDAALEDVDILLTPMTSTVGPKIPASALKTEANPNGQSKRFMDLYDPIIGNTINTCPFNLSGHPAMSMPVGWGDAKNEKGEVEGRLPVGLQIVSKRWDEVALLKAAKAWEVGGRWSDE</sequence>
<dbReference type="RefSeq" id="XP_033591864.1">
    <property type="nucleotide sequence ID" value="XM_033732965.1"/>
</dbReference>
<dbReference type="InterPro" id="IPR036928">
    <property type="entry name" value="AS_sf"/>
</dbReference>
<dbReference type="Gene3D" id="3.90.1300.10">
    <property type="entry name" value="Amidase signature (AS) domain"/>
    <property type="match status" value="1"/>
</dbReference>
<proteinExistence type="predicted"/>